<accession>A0A3G4ZKA8</accession>
<name>A0A3G4ZKA8_9VIRU</name>
<sequence>MNARKVKESFFSVLSYYGFISPSGPFCAAFSSNRTRPPANVLNPGDRLFKFQDEYHTLSHDFEVFIRFLQTKNFGFVDFLGYVLPLGKKPDSTVDRNMISQTFDLTPENIFSWLLSLKVTDTETEKTHQKLTIGSDRDPEYKLTLYAQENPGPQEATDVSVYFYEKPQDVNKNATHTDLDRLIRNKELTLMTTLGYKNRSPEVKIKFSGYELSVITIGMFRWLYGSGEHLEPDEAQQMRTILEANRDHIAAGIPIELPGNEKISSRALQEECGIDLENQRAYKFIVGVHNREGRDPRYWSHEFEGYRFGIKRDSMSVLVAVLINFKSDSEIIINDPTDPAECSKPRLVTLQSLVEKFTVGGEYSPAFPAHVEQLKMVREALPHILVNIP</sequence>
<evidence type="ECO:0000313" key="1">
    <source>
        <dbReference type="EMBL" id="AYV75268.1"/>
    </source>
</evidence>
<gene>
    <name evidence="1" type="ORF">Terrestrivirus1_142</name>
</gene>
<organism evidence="1">
    <name type="scientific">Terrestrivirus sp</name>
    <dbReference type="NCBI Taxonomy" id="2487775"/>
    <lineage>
        <taxon>Viruses</taxon>
        <taxon>Varidnaviria</taxon>
        <taxon>Bamfordvirae</taxon>
        <taxon>Nucleocytoviricota</taxon>
        <taxon>Megaviricetes</taxon>
        <taxon>Imitervirales</taxon>
        <taxon>Mimiviridae</taxon>
        <taxon>Klosneuvirinae</taxon>
    </lineage>
</organism>
<protein>
    <submittedName>
        <fullName evidence="1">Uncharacterized protein</fullName>
    </submittedName>
</protein>
<proteinExistence type="predicted"/>
<reference evidence="1" key="1">
    <citation type="submission" date="2018-10" db="EMBL/GenBank/DDBJ databases">
        <title>Hidden diversity of soil giant viruses.</title>
        <authorList>
            <person name="Schulz F."/>
            <person name="Alteio L."/>
            <person name="Goudeau D."/>
            <person name="Ryan E.M."/>
            <person name="Malmstrom R.R."/>
            <person name="Blanchard J."/>
            <person name="Woyke T."/>
        </authorList>
    </citation>
    <scope>NUCLEOTIDE SEQUENCE</scope>
    <source>
        <strain evidence="1">TEV1</strain>
    </source>
</reference>
<dbReference type="EMBL" id="MK071979">
    <property type="protein sequence ID" value="AYV75268.1"/>
    <property type="molecule type" value="Genomic_DNA"/>
</dbReference>